<feature type="transmembrane region" description="Helical" evidence="6">
    <location>
        <begin position="355"/>
        <end position="375"/>
    </location>
</feature>
<protein>
    <submittedName>
        <fullName evidence="8">Major facilitator superfamily domain-containing protein</fullName>
    </submittedName>
</protein>
<dbReference type="Proteomes" id="UP001174936">
    <property type="component" value="Unassembled WGS sequence"/>
</dbReference>
<dbReference type="SUPFAM" id="SSF103473">
    <property type="entry name" value="MFS general substrate transporter"/>
    <property type="match status" value="1"/>
</dbReference>
<dbReference type="GO" id="GO:0022857">
    <property type="term" value="F:transmembrane transporter activity"/>
    <property type="evidence" value="ECO:0007669"/>
    <property type="project" value="InterPro"/>
</dbReference>
<reference evidence="8" key="1">
    <citation type="submission" date="2023-06" db="EMBL/GenBank/DDBJ databases">
        <title>Genome-scale phylogeny and comparative genomics of the fungal order Sordariales.</title>
        <authorList>
            <consortium name="Lawrence Berkeley National Laboratory"/>
            <person name="Hensen N."/>
            <person name="Bonometti L."/>
            <person name="Westerberg I."/>
            <person name="Brannstrom I.O."/>
            <person name="Guillou S."/>
            <person name="Cros-Aarteil S."/>
            <person name="Calhoun S."/>
            <person name="Haridas S."/>
            <person name="Kuo A."/>
            <person name="Mondo S."/>
            <person name="Pangilinan J."/>
            <person name="Riley R."/>
            <person name="Labutti K."/>
            <person name="Andreopoulos B."/>
            <person name="Lipzen A."/>
            <person name="Chen C."/>
            <person name="Yanf M."/>
            <person name="Daum C."/>
            <person name="Ng V."/>
            <person name="Clum A."/>
            <person name="Steindorff A."/>
            <person name="Ohm R."/>
            <person name="Martin F."/>
            <person name="Silar P."/>
            <person name="Natvig D."/>
            <person name="Lalanne C."/>
            <person name="Gautier V."/>
            <person name="Ament-Velasquez S.L."/>
            <person name="Kruys A."/>
            <person name="Hutchinson M.I."/>
            <person name="Powell A.J."/>
            <person name="Barry K."/>
            <person name="Miller A.N."/>
            <person name="Grigoriev I.V."/>
            <person name="Debuchy R."/>
            <person name="Gladieux P."/>
            <person name="Thoren M.H."/>
            <person name="Johannesson H."/>
        </authorList>
    </citation>
    <scope>NUCLEOTIDE SEQUENCE</scope>
    <source>
        <strain evidence="8">SMH2532-1</strain>
    </source>
</reference>
<evidence type="ECO:0000256" key="4">
    <source>
        <dbReference type="ARBA" id="ARBA00023136"/>
    </source>
</evidence>
<dbReference type="EMBL" id="JAULSV010000006">
    <property type="protein sequence ID" value="KAK0641312.1"/>
    <property type="molecule type" value="Genomic_DNA"/>
</dbReference>
<dbReference type="InterPro" id="IPR020846">
    <property type="entry name" value="MFS_dom"/>
</dbReference>
<proteinExistence type="predicted"/>
<feature type="transmembrane region" description="Helical" evidence="6">
    <location>
        <begin position="279"/>
        <end position="300"/>
    </location>
</feature>
<evidence type="ECO:0000259" key="7">
    <source>
        <dbReference type="PROSITE" id="PS50850"/>
    </source>
</evidence>
<organism evidence="8 9">
    <name type="scientific">Cercophora newfieldiana</name>
    <dbReference type="NCBI Taxonomy" id="92897"/>
    <lineage>
        <taxon>Eukaryota</taxon>
        <taxon>Fungi</taxon>
        <taxon>Dikarya</taxon>
        <taxon>Ascomycota</taxon>
        <taxon>Pezizomycotina</taxon>
        <taxon>Sordariomycetes</taxon>
        <taxon>Sordariomycetidae</taxon>
        <taxon>Sordariales</taxon>
        <taxon>Lasiosphaeriaceae</taxon>
        <taxon>Cercophora</taxon>
    </lineage>
</organism>
<name>A0AA39XW17_9PEZI</name>
<feature type="transmembrane region" description="Helical" evidence="6">
    <location>
        <begin position="138"/>
        <end position="163"/>
    </location>
</feature>
<feature type="transmembrane region" description="Helical" evidence="6">
    <location>
        <begin position="443"/>
        <end position="464"/>
    </location>
</feature>
<dbReference type="AlphaFoldDB" id="A0AA39XW17"/>
<evidence type="ECO:0000256" key="1">
    <source>
        <dbReference type="ARBA" id="ARBA00004141"/>
    </source>
</evidence>
<dbReference type="PANTHER" id="PTHR23501:SF199">
    <property type="entry name" value="MFS EFFLUX TRANSPORTER INPD-RELATED"/>
    <property type="match status" value="1"/>
</dbReference>
<feature type="transmembrane region" description="Helical" evidence="6">
    <location>
        <begin position="112"/>
        <end position="132"/>
    </location>
</feature>
<evidence type="ECO:0000256" key="2">
    <source>
        <dbReference type="ARBA" id="ARBA00022692"/>
    </source>
</evidence>
<dbReference type="CDD" id="cd17502">
    <property type="entry name" value="MFS_Azr1_MDR_like"/>
    <property type="match status" value="1"/>
</dbReference>
<comment type="subcellular location">
    <subcellularLocation>
        <location evidence="1">Membrane</location>
        <topology evidence="1">Multi-pass membrane protein</topology>
    </subcellularLocation>
</comment>
<keyword evidence="3 6" id="KW-1133">Transmembrane helix</keyword>
<evidence type="ECO:0000256" key="3">
    <source>
        <dbReference type="ARBA" id="ARBA00022989"/>
    </source>
</evidence>
<gene>
    <name evidence="8" type="ORF">B0T16DRAFT_419636</name>
</gene>
<feature type="region of interest" description="Disordered" evidence="5">
    <location>
        <begin position="554"/>
        <end position="573"/>
    </location>
</feature>
<comment type="caution">
    <text evidence="8">The sequence shown here is derived from an EMBL/GenBank/DDBJ whole genome shotgun (WGS) entry which is preliminary data.</text>
</comment>
<sequence>MTLTEVTDEKPGVSGSESSSSDTAAANDAATEPSTEPTYPNTFSLFLICLGLFLSVLCFGLDRTIITTAVPKITRDFNSLEDIGWYHSAYMLTSCCFQLPFGKLYAELDVKWLYLFSLVIFEVGSVLCAAAPNSVVLIVGRAIAGVGAAGLICGVFVIIAFCAPLHNRPRITGMVGGAMGVAQIIAPTLGGALTDYVSWRWCFWINLPMGAVTFVAVAFLVNIPKADTSAKREKKPKYEGLAGIARRFDLAGTAFLLPAIVSLLLALQWGGTEYAWGSWRVVLTLVVFGVAIVIWCGIQYRSGDNATVPLRIVKGRSMLSAIWFMFCIMGVLIIIVQYVTIWFQASLGISAYQSGVNLLATSVPMSFTFIAAGFLTSKIGYYVPQMIGCTILSSVATGMITRFSLETSKAYWIVSLLLTGIGIGLGAQQPLTIPQVVLTNADVSLGTSVVIFSQTLSGTVWVSVANNIFHDRLVSELTTRVPTVDPDVVVAAGANGIAETLGHIYPDEIGAILKAYDAALGHVWIIIVSLACLSVFGLFTEWKSVKQQVSNAAKVEEGAGGDGKDTQNKGNDA</sequence>
<dbReference type="GO" id="GO:0005886">
    <property type="term" value="C:plasma membrane"/>
    <property type="evidence" value="ECO:0007669"/>
    <property type="project" value="TreeGrafter"/>
</dbReference>
<feature type="transmembrane region" description="Helical" evidence="6">
    <location>
        <begin position="175"/>
        <end position="197"/>
    </location>
</feature>
<accession>A0AA39XW17</accession>
<feature type="compositionally biased region" description="Low complexity" evidence="5">
    <location>
        <begin position="12"/>
        <end position="34"/>
    </location>
</feature>
<evidence type="ECO:0000313" key="8">
    <source>
        <dbReference type="EMBL" id="KAK0641312.1"/>
    </source>
</evidence>
<feature type="transmembrane region" description="Helical" evidence="6">
    <location>
        <begin position="203"/>
        <end position="223"/>
    </location>
</feature>
<dbReference type="PROSITE" id="PS50850">
    <property type="entry name" value="MFS"/>
    <property type="match status" value="1"/>
</dbReference>
<keyword evidence="2 6" id="KW-0812">Transmembrane</keyword>
<dbReference type="PANTHER" id="PTHR23501">
    <property type="entry name" value="MAJOR FACILITATOR SUPERFAMILY"/>
    <property type="match status" value="1"/>
</dbReference>
<keyword evidence="9" id="KW-1185">Reference proteome</keyword>
<dbReference type="InterPro" id="IPR036259">
    <property type="entry name" value="MFS_trans_sf"/>
</dbReference>
<evidence type="ECO:0000313" key="9">
    <source>
        <dbReference type="Proteomes" id="UP001174936"/>
    </source>
</evidence>
<evidence type="ECO:0000256" key="6">
    <source>
        <dbReference type="SAM" id="Phobius"/>
    </source>
</evidence>
<dbReference type="InterPro" id="IPR011701">
    <property type="entry name" value="MFS"/>
</dbReference>
<feature type="transmembrane region" description="Helical" evidence="6">
    <location>
        <begin position="411"/>
        <end position="431"/>
    </location>
</feature>
<feature type="domain" description="Major facilitator superfamily (MFS) profile" evidence="7">
    <location>
        <begin position="48"/>
        <end position="546"/>
    </location>
</feature>
<feature type="transmembrane region" description="Helical" evidence="6">
    <location>
        <begin position="321"/>
        <end position="343"/>
    </location>
</feature>
<feature type="transmembrane region" description="Helical" evidence="6">
    <location>
        <begin position="244"/>
        <end position="267"/>
    </location>
</feature>
<dbReference type="Gene3D" id="1.20.1250.20">
    <property type="entry name" value="MFS general substrate transporter like domains"/>
    <property type="match status" value="1"/>
</dbReference>
<dbReference type="Pfam" id="PF07690">
    <property type="entry name" value="MFS_1"/>
    <property type="match status" value="1"/>
</dbReference>
<keyword evidence="4 6" id="KW-0472">Membrane</keyword>
<feature type="region of interest" description="Disordered" evidence="5">
    <location>
        <begin position="1"/>
        <end position="36"/>
    </location>
</feature>
<evidence type="ECO:0000256" key="5">
    <source>
        <dbReference type="SAM" id="MobiDB-lite"/>
    </source>
</evidence>
<feature type="transmembrane region" description="Helical" evidence="6">
    <location>
        <begin position="43"/>
        <end position="61"/>
    </location>
</feature>
<feature type="transmembrane region" description="Helical" evidence="6">
    <location>
        <begin position="519"/>
        <end position="539"/>
    </location>
</feature>